<feature type="compositionally biased region" description="Low complexity" evidence="1">
    <location>
        <begin position="162"/>
        <end position="173"/>
    </location>
</feature>
<dbReference type="KEGG" id="ckw:CKALI_10985"/>
<feature type="chain" id="PRO_5039532373" evidence="3">
    <location>
        <begin position="26"/>
        <end position="250"/>
    </location>
</feature>
<keyword evidence="2" id="KW-0472">Membrane</keyword>
<keyword evidence="5" id="KW-1185">Reference proteome</keyword>
<evidence type="ECO:0000256" key="1">
    <source>
        <dbReference type="SAM" id="MobiDB-lite"/>
    </source>
</evidence>
<organism evidence="4 5">
    <name type="scientific">Corynebacterium kalinowskii</name>
    <dbReference type="NCBI Taxonomy" id="2675216"/>
    <lineage>
        <taxon>Bacteria</taxon>
        <taxon>Bacillati</taxon>
        <taxon>Actinomycetota</taxon>
        <taxon>Actinomycetes</taxon>
        <taxon>Mycobacteriales</taxon>
        <taxon>Corynebacteriaceae</taxon>
        <taxon>Corynebacterium</taxon>
    </lineage>
</organism>
<dbReference type="InterPro" id="IPR013783">
    <property type="entry name" value="Ig-like_fold"/>
</dbReference>
<dbReference type="EMBL" id="CP046452">
    <property type="protein sequence ID" value="QGU03046.1"/>
    <property type="molecule type" value="Genomic_DNA"/>
</dbReference>
<reference evidence="5" key="1">
    <citation type="submission" date="2019-11" db="EMBL/GenBank/DDBJ databases">
        <title>Complete genome sequence of Corynebacterium kalinowskii 1959, a novel Corynebacterium species isolated from soil of a small paddock in Vilsendorf, Germany.</title>
        <authorList>
            <person name="Schaffert L."/>
            <person name="Ruwe M."/>
            <person name="Milse J."/>
            <person name="Hanuschka K."/>
            <person name="Ortseifen V."/>
            <person name="Droste J."/>
            <person name="Brandt D."/>
            <person name="Schlueter L."/>
            <person name="Kutter Y."/>
            <person name="Vinke S."/>
            <person name="Viehoefer P."/>
            <person name="Jacob L."/>
            <person name="Luebke N.-C."/>
            <person name="Schulte-Berndt E."/>
            <person name="Hain C."/>
            <person name="Linder M."/>
            <person name="Schmidt P."/>
            <person name="Wollenschlaeger L."/>
            <person name="Luttermann T."/>
            <person name="Thieme E."/>
            <person name="Hassa J."/>
            <person name="Haak M."/>
            <person name="Wittchen M."/>
            <person name="Mentz A."/>
            <person name="Persicke M."/>
            <person name="Busche T."/>
            <person name="Ruckert C."/>
        </authorList>
    </citation>
    <scope>NUCLEOTIDE SEQUENCE [LARGE SCALE GENOMIC DNA]</scope>
    <source>
        <strain evidence="5">1959</strain>
    </source>
</reference>
<evidence type="ECO:0000256" key="2">
    <source>
        <dbReference type="SAM" id="Phobius"/>
    </source>
</evidence>
<dbReference type="GO" id="GO:0005975">
    <property type="term" value="P:carbohydrate metabolic process"/>
    <property type="evidence" value="ECO:0007669"/>
    <property type="project" value="UniProtKB-ARBA"/>
</dbReference>
<dbReference type="AlphaFoldDB" id="A0A6B8VWI1"/>
<dbReference type="Proteomes" id="UP000427071">
    <property type="component" value="Chromosome"/>
</dbReference>
<evidence type="ECO:0000313" key="4">
    <source>
        <dbReference type="EMBL" id="QGU03046.1"/>
    </source>
</evidence>
<accession>A0A6B8VWI1</accession>
<evidence type="ECO:0000313" key="5">
    <source>
        <dbReference type="Proteomes" id="UP000427071"/>
    </source>
</evidence>
<feature type="signal peptide" evidence="3">
    <location>
        <begin position="1"/>
        <end position="25"/>
    </location>
</feature>
<evidence type="ECO:0000256" key="3">
    <source>
        <dbReference type="SAM" id="SignalP"/>
    </source>
</evidence>
<feature type="compositionally biased region" description="Basic and acidic residues" evidence="1">
    <location>
        <begin position="198"/>
        <end position="208"/>
    </location>
</feature>
<feature type="transmembrane region" description="Helical" evidence="2">
    <location>
        <begin position="222"/>
        <end position="243"/>
    </location>
</feature>
<proteinExistence type="predicted"/>
<dbReference type="SUPFAM" id="SSF117074">
    <property type="entry name" value="Hypothetical protein PA1324"/>
    <property type="match status" value="1"/>
</dbReference>
<keyword evidence="2" id="KW-0812">Transmembrane</keyword>
<protein>
    <submittedName>
        <fullName evidence="4">Uncharacterized protein</fullName>
    </submittedName>
</protein>
<dbReference type="Gene3D" id="2.60.40.10">
    <property type="entry name" value="Immunoglobulins"/>
    <property type="match status" value="1"/>
</dbReference>
<name>A0A6B8VWI1_9CORY</name>
<feature type="compositionally biased region" description="Pro residues" evidence="1">
    <location>
        <begin position="174"/>
        <end position="190"/>
    </location>
</feature>
<keyword evidence="2" id="KW-1133">Transmembrane helix</keyword>
<keyword evidence="3" id="KW-0732">Signal</keyword>
<sequence length="250" mass="26159">MIMNKRFALATAVTIAALSIAPAAANPVTGPIDGLDITQSDSCAGINVTMVVNKVKWDDEVEGTVFTLEKLAGIDLTTTAGWDAVKGMDVDKASAAPKDGQWYATSDASGKAYFSGLPSGAYLVTATIPNDGKHQTPAPFVITLPTGGTDRWNCEPTINAKFKPVAPTTTPTKPEYPPYVPGDNPDPTPRPTDSVQGVRDDPTPPMREDRVLGIRKGLASTGAAVIGVVGAAVALMALGIMLVRRRKNAE</sequence>
<gene>
    <name evidence="4" type="ORF">CKALI_10985</name>
</gene>
<feature type="region of interest" description="Disordered" evidence="1">
    <location>
        <begin position="162"/>
        <end position="208"/>
    </location>
</feature>